<accession>A0ABS1V695</accession>
<comment type="caution">
    <text evidence="2">The sequence shown here is derived from an EMBL/GenBank/DDBJ whole genome shotgun (WGS) entry which is preliminary data.</text>
</comment>
<gene>
    <name evidence="2" type="ORF">JMJ55_17895</name>
</gene>
<dbReference type="EMBL" id="JAEUXJ010000007">
    <property type="protein sequence ID" value="MBL6457213.1"/>
    <property type="molecule type" value="Genomic_DNA"/>
</dbReference>
<dbReference type="RefSeq" id="WP_202826947.1">
    <property type="nucleotide sequence ID" value="NZ_JAEUXJ010000007.1"/>
</dbReference>
<organism evidence="2 3">
    <name type="scientific">Belnapia mucosa</name>
    <dbReference type="NCBI Taxonomy" id="2804532"/>
    <lineage>
        <taxon>Bacteria</taxon>
        <taxon>Pseudomonadati</taxon>
        <taxon>Pseudomonadota</taxon>
        <taxon>Alphaproteobacteria</taxon>
        <taxon>Acetobacterales</taxon>
        <taxon>Roseomonadaceae</taxon>
        <taxon>Belnapia</taxon>
    </lineage>
</organism>
<name>A0ABS1V695_9PROT</name>
<reference evidence="2 3" key="1">
    <citation type="submission" date="2021-01" db="EMBL/GenBank/DDBJ databases">
        <title>Belnapia mucosa sp. nov. and Belnapia arida sp. nov., isolated from the Tabernas Desert (Almeria, Spain).</title>
        <authorList>
            <person name="Molina-Menor E."/>
            <person name="Vidal-Verdu A."/>
            <person name="Calonge A."/>
            <person name="Satari L."/>
            <person name="Pereto Magraner J."/>
            <person name="Porcar Miralles M."/>
        </authorList>
    </citation>
    <scope>NUCLEOTIDE SEQUENCE [LARGE SCALE GENOMIC DNA]</scope>
    <source>
        <strain evidence="2 3">T6</strain>
    </source>
</reference>
<dbReference type="Pfam" id="PF08239">
    <property type="entry name" value="SH3_3"/>
    <property type="match status" value="1"/>
</dbReference>
<dbReference type="Proteomes" id="UP000606490">
    <property type="component" value="Unassembled WGS sequence"/>
</dbReference>
<evidence type="ECO:0000313" key="2">
    <source>
        <dbReference type="EMBL" id="MBL6457213.1"/>
    </source>
</evidence>
<sequence>MRGLALTGIAVVAVVGIGVVALGSRQGEGASRSLAAAPTSSEQVLAEVAKDSIRSRLRNAPNLAFGNLEVVRFGPADERAVCGRVGTTDFILRILLPRDGSIPQNGHRYTTVLEQGPGLPVSASAAARYCRNAAEQPAEPVEAASPLTAQQAPASPVEAAPPIGAVLVRSPANIRAAPLGGSEVLRVAPQGTEYKVFSRAPGGWMQVGEAQPLGWIHSSLLTGANH</sequence>
<dbReference type="InterPro" id="IPR003646">
    <property type="entry name" value="SH3-like_bac-type"/>
</dbReference>
<dbReference type="Gene3D" id="2.30.30.40">
    <property type="entry name" value="SH3 Domains"/>
    <property type="match status" value="1"/>
</dbReference>
<feature type="domain" description="SH3b" evidence="1">
    <location>
        <begin position="172"/>
        <end position="221"/>
    </location>
</feature>
<protein>
    <submittedName>
        <fullName evidence="2">SH3 domain-containing protein</fullName>
    </submittedName>
</protein>
<keyword evidence="3" id="KW-1185">Reference proteome</keyword>
<evidence type="ECO:0000313" key="3">
    <source>
        <dbReference type="Proteomes" id="UP000606490"/>
    </source>
</evidence>
<proteinExistence type="predicted"/>
<evidence type="ECO:0000259" key="1">
    <source>
        <dbReference type="Pfam" id="PF08239"/>
    </source>
</evidence>